<reference evidence="5 7" key="3">
    <citation type="submission" date="2016-10" db="EMBL/GenBank/DDBJ databases">
        <authorList>
            <person name="Varghese N."/>
            <person name="Submissions S."/>
        </authorList>
    </citation>
    <scope>NUCLEOTIDE SEQUENCE [LARGE SCALE GENOMIC DNA]</scope>
    <source>
        <strain evidence="5 7">CGMCC 1.6501</strain>
    </source>
</reference>
<dbReference type="GO" id="GO:0071281">
    <property type="term" value="P:cellular response to iron ion"/>
    <property type="evidence" value="ECO:0007669"/>
    <property type="project" value="TreeGrafter"/>
</dbReference>
<proteinExistence type="inferred from homology"/>
<evidence type="ECO:0000259" key="3">
    <source>
        <dbReference type="PROSITE" id="PS50983"/>
    </source>
</evidence>
<dbReference type="Gene3D" id="3.40.50.1980">
    <property type="entry name" value="Nitrogenase molybdenum iron protein domain"/>
    <property type="match status" value="2"/>
</dbReference>
<feature type="domain" description="Fe/B12 periplasmic-binding" evidence="3">
    <location>
        <begin position="29"/>
        <end position="284"/>
    </location>
</feature>
<organism evidence="5 7">
    <name type="scientific">Salinicoccus halodurans</name>
    <dbReference type="NCBI Taxonomy" id="407035"/>
    <lineage>
        <taxon>Bacteria</taxon>
        <taxon>Bacillati</taxon>
        <taxon>Bacillota</taxon>
        <taxon>Bacilli</taxon>
        <taxon>Bacillales</taxon>
        <taxon>Staphylococcaceae</taxon>
        <taxon>Salinicoccus</taxon>
    </lineage>
</organism>
<dbReference type="PANTHER" id="PTHR30535">
    <property type="entry name" value="VITAMIN B12-BINDING PROTEIN"/>
    <property type="match status" value="1"/>
</dbReference>
<accession>A0A0F7HN72</accession>
<dbReference type="AlphaFoldDB" id="A0A0F7HN72"/>
<evidence type="ECO:0000313" key="5">
    <source>
        <dbReference type="EMBL" id="SFK65119.1"/>
    </source>
</evidence>
<dbReference type="Proteomes" id="UP000183090">
    <property type="component" value="Unassembled WGS sequence"/>
</dbReference>
<reference evidence="6" key="2">
    <citation type="submission" date="2015-04" db="EMBL/GenBank/DDBJ databases">
        <title>Complete genome sequence of Salinicoccus halodurans strain H3B36, isolated from the Qaidam basin of China.</title>
        <authorList>
            <person name="Ma Y."/>
            <person name="Jiang K."/>
            <person name="Xue Y."/>
        </authorList>
    </citation>
    <scope>NUCLEOTIDE SEQUENCE [LARGE SCALE GENOMIC DNA]</scope>
    <source>
        <strain evidence="6">H3B36</strain>
    </source>
</reference>
<comment type="similarity">
    <text evidence="1">Belongs to the bacterial solute-binding protein 8 family.</text>
</comment>
<evidence type="ECO:0000256" key="1">
    <source>
        <dbReference type="ARBA" id="ARBA00008814"/>
    </source>
</evidence>
<dbReference type="EMBL" id="FOTB01000002">
    <property type="protein sequence ID" value="SFK65119.1"/>
    <property type="molecule type" value="Genomic_DNA"/>
</dbReference>
<dbReference type="PANTHER" id="PTHR30535:SF34">
    <property type="entry name" value="MOLYBDATE-BINDING PROTEIN MOLA"/>
    <property type="match status" value="1"/>
</dbReference>
<dbReference type="OrthoDB" id="9816357at2"/>
<dbReference type="Pfam" id="PF01497">
    <property type="entry name" value="Peripla_BP_2"/>
    <property type="match status" value="1"/>
</dbReference>
<dbReference type="SUPFAM" id="SSF53807">
    <property type="entry name" value="Helical backbone' metal receptor"/>
    <property type="match status" value="1"/>
</dbReference>
<protein>
    <submittedName>
        <fullName evidence="5">Iron complex transport system substrate-binding protein</fullName>
    </submittedName>
</protein>
<feature type="signal peptide" evidence="2">
    <location>
        <begin position="1"/>
        <end position="17"/>
    </location>
</feature>
<sequence length="284" mass="30919">MKRIKGMLIFTIVLMMAACGTPEGEGEPRIVSLMPSNTEIIAELGLSEQLVAVTTEDDYPESVAEDESLVELNTFELDEEQLIELDPSHIVAHASTRSMHGAMLDRVAETTGADVLVVDEAADIEGIYDSIRQIGAFFEVHKEAEEVISGIAEEMGDLRGRYSDEDTRDAFIHISDQPEIYTAGEGTFIEDALSWVNVGNAFGDMEGYPGVSAEEVVERDPDVVVSMMGLEDKALQQSISSTPGFDGLDISDPENQCNIDPDLITRPGPRIAEGLEKVGQCVYD</sequence>
<evidence type="ECO:0000313" key="4">
    <source>
        <dbReference type="EMBL" id="AKG75049.1"/>
    </source>
</evidence>
<dbReference type="InterPro" id="IPR050902">
    <property type="entry name" value="ABC_Transporter_SBP"/>
</dbReference>
<gene>
    <name evidence="4" type="ORF">AAT16_13160</name>
    <name evidence="5" type="ORF">SAMN05216235_0888</name>
</gene>
<evidence type="ECO:0000256" key="2">
    <source>
        <dbReference type="SAM" id="SignalP"/>
    </source>
</evidence>
<evidence type="ECO:0000313" key="7">
    <source>
        <dbReference type="Proteomes" id="UP000183090"/>
    </source>
</evidence>
<feature type="chain" id="PRO_5044542353" evidence="2">
    <location>
        <begin position="18"/>
        <end position="284"/>
    </location>
</feature>
<dbReference type="InterPro" id="IPR002491">
    <property type="entry name" value="ABC_transptr_periplasmic_BD"/>
</dbReference>
<keyword evidence="2" id="KW-0732">Signal</keyword>
<dbReference type="PROSITE" id="PS50983">
    <property type="entry name" value="FE_B12_PBP"/>
    <property type="match status" value="1"/>
</dbReference>
<evidence type="ECO:0000313" key="6">
    <source>
        <dbReference type="Proteomes" id="UP000034029"/>
    </source>
</evidence>
<reference evidence="4 6" key="1">
    <citation type="journal article" date="2015" name="Int. J. Syst. Evol. Microbiol.">
        <title>Complete genome sequence of Salinicoccus halodurans H3B36, isolated from the Qaidam Basin in China.</title>
        <authorList>
            <person name="Jiang K."/>
            <person name="Xue Y."/>
            <person name="Ma Y."/>
        </authorList>
    </citation>
    <scope>NUCLEOTIDE SEQUENCE [LARGE SCALE GENOMIC DNA]</scope>
    <source>
        <strain evidence="4 6">H3B36</strain>
    </source>
</reference>
<dbReference type="KEGG" id="shv:AAT16_13160"/>
<keyword evidence="6" id="KW-1185">Reference proteome</keyword>
<dbReference type="PROSITE" id="PS51257">
    <property type="entry name" value="PROKAR_LIPOPROTEIN"/>
    <property type="match status" value="1"/>
</dbReference>
<dbReference type="EMBL" id="CP011366">
    <property type="protein sequence ID" value="AKG75049.1"/>
    <property type="molecule type" value="Genomic_DNA"/>
</dbReference>
<dbReference type="RefSeq" id="WP_046791226.1">
    <property type="nucleotide sequence ID" value="NZ_CP011366.1"/>
</dbReference>
<dbReference type="Proteomes" id="UP000034029">
    <property type="component" value="Chromosome"/>
</dbReference>
<name>A0A0F7HN72_9STAP</name>